<organism evidence="3">
    <name type="scientific">marine metagenome</name>
    <dbReference type="NCBI Taxonomy" id="408172"/>
    <lineage>
        <taxon>unclassified sequences</taxon>
        <taxon>metagenomes</taxon>
        <taxon>ecological metagenomes</taxon>
    </lineage>
</organism>
<evidence type="ECO:0000313" key="3">
    <source>
        <dbReference type="EMBL" id="SVB02897.1"/>
    </source>
</evidence>
<dbReference type="PANTHER" id="PTHR43244:SF1">
    <property type="entry name" value="5,10-METHYLENETETRAHYDROMETHANOPTERIN REDUCTASE"/>
    <property type="match status" value="1"/>
</dbReference>
<dbReference type="InterPro" id="IPR036661">
    <property type="entry name" value="Luciferase-like_sf"/>
</dbReference>
<dbReference type="PANTHER" id="PTHR43244">
    <property type="match status" value="1"/>
</dbReference>
<evidence type="ECO:0000259" key="2">
    <source>
        <dbReference type="Pfam" id="PF00296"/>
    </source>
</evidence>
<evidence type="ECO:0000256" key="1">
    <source>
        <dbReference type="ARBA" id="ARBA00023002"/>
    </source>
</evidence>
<keyword evidence="1" id="KW-0560">Oxidoreductase</keyword>
<feature type="domain" description="Luciferase-like" evidence="2">
    <location>
        <begin position="12"/>
        <end position="295"/>
    </location>
</feature>
<dbReference type="InterPro" id="IPR011251">
    <property type="entry name" value="Luciferase-like_dom"/>
</dbReference>
<protein>
    <recommendedName>
        <fullName evidence="2">Luciferase-like domain-containing protein</fullName>
    </recommendedName>
</protein>
<proteinExistence type="predicted"/>
<reference evidence="3" key="1">
    <citation type="submission" date="2018-05" db="EMBL/GenBank/DDBJ databases">
        <authorList>
            <person name="Lanie J.A."/>
            <person name="Ng W.-L."/>
            <person name="Kazmierczak K.M."/>
            <person name="Andrzejewski T.M."/>
            <person name="Davidsen T.M."/>
            <person name="Wayne K.J."/>
            <person name="Tettelin H."/>
            <person name="Glass J.I."/>
            <person name="Rusch D."/>
            <person name="Podicherti R."/>
            <person name="Tsui H.-C.T."/>
            <person name="Winkler M.E."/>
        </authorList>
    </citation>
    <scope>NUCLEOTIDE SEQUENCE</scope>
</reference>
<dbReference type="GO" id="GO:0016705">
    <property type="term" value="F:oxidoreductase activity, acting on paired donors, with incorporation or reduction of molecular oxygen"/>
    <property type="evidence" value="ECO:0007669"/>
    <property type="project" value="InterPro"/>
</dbReference>
<dbReference type="Pfam" id="PF00296">
    <property type="entry name" value="Bac_luciferase"/>
    <property type="match status" value="1"/>
</dbReference>
<dbReference type="AlphaFoldDB" id="A0A382API5"/>
<dbReference type="CDD" id="cd01097">
    <property type="entry name" value="Tetrahydromethanopterin_reductase"/>
    <property type="match status" value="1"/>
</dbReference>
<sequence>MRLSYSLGSLLTINQILECSKKLNKFKPDTLWIPETWGMENFSILSLACMENKFSKIGSSIINIYSRSPSLIAMGAATVDTISNKRLVLGLGTSTKPLIEDFHGDKFEKPVKRMKEYVEIIRLILTGKQINYSGEIFSLKDFSLLIKPPRNTIPIYLAAVNQKMVELAWEIADGVIFYLRPKNEIKSTLAKMENKKKIDTTLQIITCIHKDPEKAIIRAKKTIAFYVSVGKIYREFLALNGFKNETKNIFEEYKKTGLENNHELVPESMINELCISGTPDECKKQLKQFRETGINLPIIQFNPIDNVQDSFDLITSTFSGESN</sequence>
<name>A0A382API5_9ZZZZ</name>
<dbReference type="Gene3D" id="3.20.20.30">
    <property type="entry name" value="Luciferase-like domain"/>
    <property type="match status" value="1"/>
</dbReference>
<dbReference type="InterPro" id="IPR050564">
    <property type="entry name" value="F420-G6PD/mer"/>
</dbReference>
<dbReference type="SUPFAM" id="SSF51679">
    <property type="entry name" value="Bacterial luciferase-like"/>
    <property type="match status" value="1"/>
</dbReference>
<accession>A0A382API5</accession>
<gene>
    <name evidence="3" type="ORF">METZ01_LOCUS155751</name>
</gene>
<dbReference type="EMBL" id="UINC01026087">
    <property type="protein sequence ID" value="SVB02897.1"/>
    <property type="molecule type" value="Genomic_DNA"/>
</dbReference>